<name>A0AAV4ZU73_9HYPH</name>
<proteinExistence type="predicted"/>
<dbReference type="EMBL" id="BPQO01000030">
    <property type="protein sequence ID" value="GJD91678.1"/>
    <property type="molecule type" value="Genomic_DNA"/>
</dbReference>
<comment type="caution">
    <text evidence="4">The sequence shown here is derived from an EMBL/GenBank/DDBJ whole genome shotgun (WGS) entry which is preliminary data.</text>
</comment>
<feature type="region of interest" description="Disordered" evidence="3">
    <location>
        <begin position="1"/>
        <end position="22"/>
    </location>
</feature>
<keyword evidence="2" id="KW-0808">Transferase</keyword>
<accession>A0AAV4ZU73</accession>
<keyword evidence="5" id="KW-1185">Reference proteome</keyword>
<evidence type="ECO:0008006" key="6">
    <source>
        <dbReference type="Google" id="ProtNLM"/>
    </source>
</evidence>
<dbReference type="PANTHER" id="PTHR12526">
    <property type="entry name" value="GLYCOSYLTRANSFERASE"/>
    <property type="match status" value="1"/>
</dbReference>
<dbReference type="SUPFAM" id="SSF53756">
    <property type="entry name" value="UDP-Glycosyltransferase/glycogen phosphorylase"/>
    <property type="match status" value="1"/>
</dbReference>
<organism evidence="4 5">
    <name type="scientific">Methylobacterium hispanicum</name>
    <dbReference type="NCBI Taxonomy" id="270350"/>
    <lineage>
        <taxon>Bacteria</taxon>
        <taxon>Pseudomonadati</taxon>
        <taxon>Pseudomonadota</taxon>
        <taxon>Alphaproteobacteria</taxon>
        <taxon>Hyphomicrobiales</taxon>
        <taxon>Methylobacteriaceae</taxon>
        <taxon>Methylobacterium</taxon>
    </lineage>
</organism>
<gene>
    <name evidence="4" type="ORF">BHAOGJBA_5227</name>
</gene>
<reference evidence="4" key="2">
    <citation type="submission" date="2021-08" db="EMBL/GenBank/DDBJ databases">
        <authorList>
            <person name="Tani A."/>
            <person name="Ola A."/>
            <person name="Ogura Y."/>
            <person name="Katsura K."/>
            <person name="Hayashi T."/>
        </authorList>
    </citation>
    <scope>NUCLEOTIDE SEQUENCE</scope>
    <source>
        <strain evidence="4">DSM 16372</strain>
    </source>
</reference>
<evidence type="ECO:0000256" key="2">
    <source>
        <dbReference type="ARBA" id="ARBA00022679"/>
    </source>
</evidence>
<sequence length="379" mass="40539">MTGRTMFGHGATQEAGSGPRAPASLGRLVRRLGAAVPARAADGTARRAVLAVTGREGVRCGVADYADRLRAVVAARGIDVRLERLPRWSLAGLARIRLRCGLGGRDVLHIQYPSLDMGRSPAVGLAPLTIGGSRLYLTLHEFTIFGRVRKLYMLPFALSRATVIFSNAHERQAFERFFPVRRCRTQVVPIGSNIAVRGAPPASERARALVYFGQIGPGKGLEAFLDVAERVRAAAPDVEAVVIGSAPDRACPVFRAVAERAGAQGLRLVLDAEPERVSEELSRARVALLPFPDGVSEKRGSAIACLEHGLAVVTTHSDKTPDWLRSATVRHDGTAATASRIRALLDCPSAAAPDLDAAAFRALRWPDIAERHAGLYGFG</sequence>
<dbReference type="Proteomes" id="UP001055247">
    <property type="component" value="Unassembled WGS sequence"/>
</dbReference>
<dbReference type="AlphaFoldDB" id="A0AAV4ZU73"/>
<evidence type="ECO:0000313" key="5">
    <source>
        <dbReference type="Proteomes" id="UP001055247"/>
    </source>
</evidence>
<protein>
    <recommendedName>
        <fullName evidence="6">Glycosyl transferase family 1</fullName>
    </recommendedName>
</protein>
<dbReference type="Gene3D" id="3.40.50.2000">
    <property type="entry name" value="Glycogen Phosphorylase B"/>
    <property type="match status" value="2"/>
</dbReference>
<dbReference type="GO" id="GO:0016757">
    <property type="term" value="F:glycosyltransferase activity"/>
    <property type="evidence" value="ECO:0007669"/>
    <property type="project" value="UniProtKB-KW"/>
</dbReference>
<reference evidence="4" key="1">
    <citation type="journal article" date="2016" name="Front. Microbiol.">
        <title>Genome Sequence of the Piezophilic, Mesophilic Sulfate-Reducing Bacterium Desulfovibrio indicus J2T.</title>
        <authorList>
            <person name="Cao J."/>
            <person name="Maignien L."/>
            <person name="Shao Z."/>
            <person name="Alain K."/>
            <person name="Jebbar M."/>
        </authorList>
    </citation>
    <scope>NUCLEOTIDE SEQUENCE</scope>
    <source>
        <strain evidence="4">DSM 16372</strain>
    </source>
</reference>
<evidence type="ECO:0000256" key="1">
    <source>
        <dbReference type="ARBA" id="ARBA00022676"/>
    </source>
</evidence>
<keyword evidence="1" id="KW-0328">Glycosyltransferase</keyword>
<dbReference type="Pfam" id="PF13692">
    <property type="entry name" value="Glyco_trans_1_4"/>
    <property type="match status" value="1"/>
</dbReference>
<dbReference type="RefSeq" id="WP_238231706.1">
    <property type="nucleotide sequence ID" value="NZ_BPQO01000030.1"/>
</dbReference>
<dbReference type="PANTHER" id="PTHR12526:SF510">
    <property type="entry name" value="D-INOSITOL 3-PHOSPHATE GLYCOSYLTRANSFERASE"/>
    <property type="match status" value="1"/>
</dbReference>
<evidence type="ECO:0000313" key="4">
    <source>
        <dbReference type="EMBL" id="GJD91678.1"/>
    </source>
</evidence>
<evidence type="ECO:0000256" key="3">
    <source>
        <dbReference type="SAM" id="MobiDB-lite"/>
    </source>
</evidence>